<organism evidence="1">
    <name type="scientific">Triticum aestivum</name>
    <name type="common">Wheat</name>
    <dbReference type="NCBI Taxonomy" id="4565"/>
    <lineage>
        <taxon>Eukaryota</taxon>
        <taxon>Viridiplantae</taxon>
        <taxon>Streptophyta</taxon>
        <taxon>Embryophyta</taxon>
        <taxon>Tracheophyta</taxon>
        <taxon>Spermatophyta</taxon>
        <taxon>Magnoliopsida</taxon>
        <taxon>Liliopsida</taxon>
        <taxon>Poales</taxon>
        <taxon>Poaceae</taxon>
        <taxon>BOP clade</taxon>
        <taxon>Pooideae</taxon>
        <taxon>Triticodae</taxon>
        <taxon>Triticeae</taxon>
        <taxon>Triticinae</taxon>
        <taxon>Triticum</taxon>
    </lineage>
</organism>
<dbReference type="Gramene" id="TraesCLE_scaffold_012328_01G000100.1">
    <property type="protein sequence ID" value="TraesCLE_scaffold_012328_01G000100.1"/>
    <property type="gene ID" value="TraesCLE_scaffold_012328_01G000100"/>
</dbReference>
<protein>
    <submittedName>
        <fullName evidence="1">Uncharacterized protein</fullName>
    </submittedName>
</protein>
<dbReference type="Gramene" id="TraesCS4A02G160100.1">
    <property type="protein sequence ID" value="TraesCS4A02G160100.1"/>
    <property type="gene ID" value="TraesCS4A02G160100"/>
</dbReference>
<reference evidence="1" key="1">
    <citation type="submission" date="2018-08" db="EMBL/GenBank/DDBJ databases">
        <authorList>
            <person name="Rossello M."/>
        </authorList>
    </citation>
    <scope>NUCLEOTIDE SEQUENCE [LARGE SCALE GENOMIC DNA]</scope>
    <source>
        <strain evidence="1">cv. Chinese Spring</strain>
    </source>
</reference>
<dbReference type="AlphaFoldDB" id="A0A3B6HVX9"/>
<dbReference type="Gramene" id="TraesROB_scaffold_059920_01G000100.1">
    <property type="protein sequence ID" value="TraesROB_scaffold_059920_01G000100.1"/>
    <property type="gene ID" value="TraesROB_scaffold_059920_01G000100"/>
</dbReference>
<dbReference type="Gramene" id="TraesCAD_scaffold_195612_01G000100.1">
    <property type="protein sequence ID" value="TraesCAD_scaffold_195612_01G000100.1"/>
    <property type="gene ID" value="TraesCAD_scaffold_195612_01G000100"/>
</dbReference>
<dbReference type="Gramene" id="TraesWEE_scaffold_033707_01G000100.1">
    <property type="protein sequence ID" value="TraesWEE_scaffold_033707_01G000100.1"/>
    <property type="gene ID" value="TraesWEE_scaffold_033707_01G000100"/>
</dbReference>
<name>A0A3B6HVX9_WHEAT</name>
<reference evidence="1" key="2">
    <citation type="submission" date="2018-10" db="UniProtKB">
        <authorList>
            <consortium name="EnsemblPlants"/>
        </authorList>
    </citation>
    <scope>IDENTIFICATION</scope>
</reference>
<evidence type="ECO:0000313" key="1">
    <source>
        <dbReference type="EnsemblPlants" id="TraesCS4A02G160100.1"/>
    </source>
</evidence>
<dbReference type="Gramene" id="TraesCS4A03G0411100.1">
    <property type="protein sequence ID" value="TraesCS4A03G0411100.1.CDS"/>
    <property type="gene ID" value="TraesCS4A03G0411100"/>
</dbReference>
<evidence type="ECO:0000313" key="2">
    <source>
        <dbReference type="Proteomes" id="UP000019116"/>
    </source>
</evidence>
<dbReference type="Proteomes" id="UP000019116">
    <property type="component" value="Chromosome 4A"/>
</dbReference>
<proteinExistence type="predicted"/>
<dbReference type="Gramene" id="TraesPARA_EIv1.0_1268760.1">
    <property type="protein sequence ID" value="TraesPARA_EIv1.0_1268760.1.CDS"/>
    <property type="gene ID" value="TraesPARA_EIv1.0_1268760"/>
</dbReference>
<accession>A0A3B6HVX9</accession>
<dbReference type="OMA" id="TSHWMES"/>
<dbReference type="EnsemblPlants" id="TraesCS4A02G160100.1">
    <property type="protein sequence ID" value="TraesCS4A02G160100.1"/>
    <property type="gene ID" value="TraesCS4A02G160100"/>
</dbReference>
<keyword evidence="2" id="KW-1185">Reference proteome</keyword>
<sequence length="106" mass="12164">MKRILMKEKRFPNIFLFFLMMNQVTKIRWRWLAGDEEDNLVMRYSGGGIGNGGGSIWMSRTSHWMESKWDDVLRSSTAAARDAVWYGLGISRMGSLRKAPPRHGGV</sequence>